<dbReference type="RefSeq" id="WP_139167370.1">
    <property type="nucleotide sequence ID" value="NZ_FNAK01000001.1"/>
</dbReference>
<accession>A0A1G6SVZ1</accession>
<feature type="transmembrane region" description="Helical" evidence="1">
    <location>
        <begin position="68"/>
        <end position="88"/>
    </location>
</feature>
<keyword evidence="1" id="KW-0812">Transmembrane</keyword>
<proteinExistence type="predicted"/>
<keyword evidence="1" id="KW-1133">Transmembrane helix</keyword>
<feature type="transmembrane region" description="Helical" evidence="1">
    <location>
        <begin position="40"/>
        <end position="61"/>
    </location>
</feature>
<evidence type="ECO:0000256" key="1">
    <source>
        <dbReference type="SAM" id="Phobius"/>
    </source>
</evidence>
<dbReference type="EMBL" id="FNAK01000001">
    <property type="protein sequence ID" value="SDD20881.1"/>
    <property type="molecule type" value="Genomic_DNA"/>
</dbReference>
<organism evidence="2 3">
    <name type="scientific">Kordiimonas lacus</name>
    <dbReference type="NCBI Taxonomy" id="637679"/>
    <lineage>
        <taxon>Bacteria</taxon>
        <taxon>Pseudomonadati</taxon>
        <taxon>Pseudomonadota</taxon>
        <taxon>Alphaproteobacteria</taxon>
        <taxon>Kordiimonadales</taxon>
        <taxon>Kordiimonadaceae</taxon>
        <taxon>Kordiimonas</taxon>
    </lineage>
</organism>
<reference evidence="2 3" key="1">
    <citation type="submission" date="2016-10" db="EMBL/GenBank/DDBJ databases">
        <authorList>
            <person name="de Groot N.N."/>
        </authorList>
    </citation>
    <scope>NUCLEOTIDE SEQUENCE [LARGE SCALE GENOMIC DNA]</scope>
    <source>
        <strain evidence="2 3">CGMCC 1.9109</strain>
    </source>
</reference>
<protein>
    <recommendedName>
        <fullName evidence="4">DoxX-like family protein</fullName>
    </recommendedName>
</protein>
<keyword evidence="3" id="KW-1185">Reference proteome</keyword>
<dbReference type="Proteomes" id="UP000183685">
    <property type="component" value="Unassembled WGS sequence"/>
</dbReference>
<sequence>MSKYVLWAVGGAYLINGLVMWFLPLWWYETVPGIQQMGLYHMHFVRDIGIAYGVMGAGLFWASRSSEVGLFACVWPALHALYHVAIFFDRGALLDEVSATNLFLIQLPAWSSVWAAYRVHRLPQHQS</sequence>
<evidence type="ECO:0000313" key="2">
    <source>
        <dbReference type="EMBL" id="SDD20881.1"/>
    </source>
</evidence>
<evidence type="ECO:0000313" key="3">
    <source>
        <dbReference type="Proteomes" id="UP000183685"/>
    </source>
</evidence>
<dbReference type="AlphaFoldDB" id="A0A1G6SVZ1"/>
<evidence type="ECO:0008006" key="4">
    <source>
        <dbReference type="Google" id="ProtNLM"/>
    </source>
</evidence>
<feature type="transmembrane region" description="Helical" evidence="1">
    <location>
        <begin position="5"/>
        <end position="28"/>
    </location>
</feature>
<name>A0A1G6SVZ1_9PROT</name>
<keyword evidence="1" id="KW-0472">Membrane</keyword>
<dbReference type="OrthoDB" id="287782at2"/>
<gene>
    <name evidence="2" type="ORF">SAMN04488071_0006</name>
</gene>
<feature type="transmembrane region" description="Helical" evidence="1">
    <location>
        <begin position="100"/>
        <end position="117"/>
    </location>
</feature>